<protein>
    <recommendedName>
        <fullName evidence="3">YbjN domain-containing protein</fullName>
    </recommendedName>
</protein>
<comment type="caution">
    <text evidence="1">The sequence shown here is derived from an EMBL/GenBank/DDBJ whole genome shotgun (WGS) entry which is preliminary data.</text>
</comment>
<accession>A0ABS3AX71</accession>
<organism evidence="1 2">
    <name type="scientific">Sulfobacillus acidophilus</name>
    <dbReference type="NCBI Taxonomy" id="53633"/>
    <lineage>
        <taxon>Bacteria</taxon>
        <taxon>Bacillati</taxon>
        <taxon>Bacillota</taxon>
        <taxon>Clostridia</taxon>
        <taxon>Eubacteriales</taxon>
        <taxon>Clostridiales Family XVII. Incertae Sedis</taxon>
        <taxon>Sulfobacillus</taxon>
    </lineage>
</organism>
<name>A0ABS3AX71_9FIRM</name>
<evidence type="ECO:0000313" key="2">
    <source>
        <dbReference type="Proteomes" id="UP000765003"/>
    </source>
</evidence>
<dbReference type="EMBL" id="JAFITA010000008">
    <property type="protein sequence ID" value="MBN4077417.1"/>
    <property type="molecule type" value="Genomic_DNA"/>
</dbReference>
<keyword evidence="2" id="KW-1185">Reference proteome</keyword>
<dbReference type="InterPro" id="IPR019660">
    <property type="entry name" value="Put_sensory_transdc_reg_YbjN"/>
</dbReference>
<sequence>MDKQLSMGDGTKKVCRFLGELGWKYELLAEGTIKTSYSGNFGDINILVQVKKSGLNMAINPVLNQPVDGWNNSVSNLIKTLNSEANFIRIGLDKQGDVFVKVDLPAYNFQFDQFAYVMLNLCQVSEQLTVPVLQVQAFEEYEDSDSPR</sequence>
<reference evidence="1" key="1">
    <citation type="submission" date="2021-02" db="EMBL/GenBank/DDBJ databases">
        <title>Activity-based single-cell genomes from oceanic crustal fluid captures similar information to metagenomic and metatranscriptomic surveys with orders of magnitude less sampling.</title>
        <authorList>
            <person name="D'Angelo T.S."/>
            <person name="Orcutt B.N."/>
        </authorList>
    </citation>
    <scope>NUCLEOTIDE SEQUENCE [LARGE SCALE GENOMIC DNA]</scope>
    <source>
        <strain evidence="1">AH-315-E05</strain>
    </source>
</reference>
<dbReference type="Pfam" id="PF10722">
    <property type="entry name" value="YbjN"/>
    <property type="match status" value="1"/>
</dbReference>
<gene>
    <name evidence="1" type="ORF">JYT19_00740</name>
</gene>
<dbReference type="Proteomes" id="UP000765003">
    <property type="component" value="Unassembled WGS sequence"/>
</dbReference>
<evidence type="ECO:0008006" key="3">
    <source>
        <dbReference type="Google" id="ProtNLM"/>
    </source>
</evidence>
<evidence type="ECO:0000313" key="1">
    <source>
        <dbReference type="EMBL" id="MBN4077417.1"/>
    </source>
</evidence>
<proteinExistence type="predicted"/>